<evidence type="ECO:0000313" key="3">
    <source>
        <dbReference type="Proteomes" id="UP000032180"/>
    </source>
</evidence>
<reference evidence="3" key="2">
    <citation type="submission" date="2013-12" db="EMBL/GenBank/DDBJ databases">
        <authorList>
            <person name="Yu Y."/>
            <person name="Lee S."/>
            <person name="de Baynast K."/>
            <person name="Wissotski M."/>
            <person name="Liu L."/>
            <person name="Talag J."/>
            <person name="Goicoechea J."/>
            <person name="Angelova A."/>
            <person name="Jetty R."/>
            <person name="Kudrna D."/>
            <person name="Golser W."/>
            <person name="Rivera L."/>
            <person name="Zhang J."/>
            <person name="Wing R."/>
        </authorList>
    </citation>
    <scope>NUCLEOTIDE SEQUENCE</scope>
</reference>
<accession>A0A0D9WYT5</accession>
<organism evidence="2 3">
    <name type="scientific">Leersia perrieri</name>
    <dbReference type="NCBI Taxonomy" id="77586"/>
    <lineage>
        <taxon>Eukaryota</taxon>
        <taxon>Viridiplantae</taxon>
        <taxon>Streptophyta</taxon>
        <taxon>Embryophyta</taxon>
        <taxon>Tracheophyta</taxon>
        <taxon>Spermatophyta</taxon>
        <taxon>Magnoliopsida</taxon>
        <taxon>Liliopsida</taxon>
        <taxon>Poales</taxon>
        <taxon>Poaceae</taxon>
        <taxon>BOP clade</taxon>
        <taxon>Oryzoideae</taxon>
        <taxon>Oryzeae</taxon>
        <taxon>Oryzinae</taxon>
        <taxon>Leersia</taxon>
    </lineage>
</organism>
<evidence type="ECO:0000313" key="2">
    <source>
        <dbReference type="EnsemblPlants" id="LPERR07G11990.1"/>
    </source>
</evidence>
<reference evidence="2 3" key="1">
    <citation type="submission" date="2012-08" db="EMBL/GenBank/DDBJ databases">
        <title>Oryza genome evolution.</title>
        <authorList>
            <person name="Wing R.A."/>
        </authorList>
    </citation>
    <scope>NUCLEOTIDE SEQUENCE</scope>
</reference>
<sequence>MGARGSGVAPEGLTRNRSTELKCPYVVKDIKTSNLTGSMASHSKKKRVSDLGASRRSTVSD</sequence>
<name>A0A0D9WYT5_9ORYZ</name>
<dbReference type="Gramene" id="LPERR07G11990.1">
    <property type="protein sequence ID" value="LPERR07G11990.1"/>
    <property type="gene ID" value="LPERR07G11990"/>
</dbReference>
<feature type="region of interest" description="Disordered" evidence="1">
    <location>
        <begin position="1"/>
        <end position="20"/>
    </location>
</feature>
<feature type="region of interest" description="Disordered" evidence="1">
    <location>
        <begin position="37"/>
        <end position="61"/>
    </location>
</feature>
<evidence type="ECO:0000256" key="1">
    <source>
        <dbReference type="SAM" id="MobiDB-lite"/>
    </source>
</evidence>
<keyword evidence="3" id="KW-1185">Reference proteome</keyword>
<reference evidence="2" key="3">
    <citation type="submission" date="2015-04" db="UniProtKB">
        <authorList>
            <consortium name="EnsemblPlants"/>
        </authorList>
    </citation>
    <scope>IDENTIFICATION</scope>
</reference>
<protein>
    <submittedName>
        <fullName evidence="2">Uncharacterized protein</fullName>
    </submittedName>
</protein>
<proteinExistence type="predicted"/>
<dbReference type="AlphaFoldDB" id="A0A0D9WYT5"/>
<dbReference type="EnsemblPlants" id="LPERR07G11990.1">
    <property type="protein sequence ID" value="LPERR07G11990.1"/>
    <property type="gene ID" value="LPERR07G11990"/>
</dbReference>
<dbReference type="HOGENOM" id="CLU_2925939_0_0_1"/>
<dbReference type="Proteomes" id="UP000032180">
    <property type="component" value="Chromosome 7"/>
</dbReference>